<sequence>MKRVLQSDGTYEYYGLNNKRVHCSTYYRHLKKLQLAQEDVAGTSAYEFAFDMCEESVEGLLLENNKSGNEGDSFPLHEMDNVEENEVDYTQLVKEEICVFSPPSNRIMSPVPAEPMLLENSPIISEVGTANSSSVSSSSVSHTTSGDDLMSLSDIDSEDEKGGDANPATCATELMIWAAKHSIRRRACNDILRIIKRFDTDQQKRLPKDFRTLYHNVLKPEYIKMENGGEMAYFGIANMLNHDGVFSRINDRLSLVEPVLMTMHIDGLPLFKSSKNEFWPILGLVFDEIFIIAVHFGIGKPSSSQEYLSRTIDEIEELQQNGIFIRQEKYMFKLRMLTADAPAKSFALNCIGHNGYSSCAKCWIRGEYMRDDHVMTFLDVDAPLRTNNELRRRADDNYHKGETAFGRLTKFNYTRQITNDYMHSVCLGIWKAILLRWFKSSRAHQPCTQLVVRSIDNLIKFISANQYCPTTFARKPRPLQELVHFKATEFRQFLLYLGPVIFHKQLHGFEAALTRRLFCVMRTLCALDLKDTNQHKESALSFARENIVWLIQHTAANYGNNLITYNWHAFLHLPDDCRLYGSPDNFSAFCFESFLYKVKRYVRTGNLPLQQLVNRYSEYVFSRTYVHKDKRPKTGNMPELSNQRSHDTYDLEDPSVTEHEREVIMECDLYSQCYYRGMPLRTDRMGNSFCRLKSGDRLQILHFLRYKPTKNVYVQGNLLQNQKDLFKDPIPSSRVGTVTVSLEKASRSGILAVENVVSMCYPVPLDNDNSAKLVLIDLLHGDLVTQEMED</sequence>
<organism evidence="2 4">
    <name type="scientific">Parthenolecanium corni</name>
    <dbReference type="NCBI Taxonomy" id="536013"/>
    <lineage>
        <taxon>Eukaryota</taxon>
        <taxon>Metazoa</taxon>
        <taxon>Ecdysozoa</taxon>
        <taxon>Arthropoda</taxon>
        <taxon>Hexapoda</taxon>
        <taxon>Insecta</taxon>
        <taxon>Pterygota</taxon>
        <taxon>Neoptera</taxon>
        <taxon>Paraneoptera</taxon>
        <taxon>Hemiptera</taxon>
        <taxon>Sternorrhyncha</taxon>
        <taxon>Coccoidea</taxon>
        <taxon>Coccidae</taxon>
        <taxon>Parthenolecanium</taxon>
    </lineage>
</organism>
<feature type="region of interest" description="Disordered" evidence="1">
    <location>
        <begin position="128"/>
        <end position="165"/>
    </location>
</feature>
<dbReference type="EMBL" id="JBBCAQ010000006">
    <property type="protein sequence ID" value="KAK7603815.1"/>
    <property type="molecule type" value="Genomic_DNA"/>
</dbReference>
<evidence type="ECO:0008006" key="5">
    <source>
        <dbReference type="Google" id="ProtNLM"/>
    </source>
</evidence>
<gene>
    <name evidence="3" type="ORF">V9T40_003814</name>
    <name evidence="2" type="ORF">V9T40_011815</name>
</gene>
<dbReference type="Proteomes" id="UP001367676">
    <property type="component" value="Unassembled WGS sequence"/>
</dbReference>
<evidence type="ECO:0000313" key="4">
    <source>
        <dbReference type="Proteomes" id="UP001367676"/>
    </source>
</evidence>
<comment type="caution">
    <text evidence="2">The sequence shown here is derived from an EMBL/GenBank/DDBJ whole genome shotgun (WGS) entry which is preliminary data.</text>
</comment>
<dbReference type="PANTHER" id="PTHR33053:SF9">
    <property type="entry name" value="AGAP000105-PA"/>
    <property type="match status" value="1"/>
</dbReference>
<name>A0AAN9T7I7_9HEMI</name>
<evidence type="ECO:0000313" key="3">
    <source>
        <dbReference type="EMBL" id="KAK7603815.1"/>
    </source>
</evidence>
<keyword evidence="4" id="KW-1185">Reference proteome</keyword>
<dbReference type="AlphaFoldDB" id="A0AAN9T7I7"/>
<feature type="compositionally biased region" description="Low complexity" evidence="1">
    <location>
        <begin position="132"/>
        <end position="141"/>
    </location>
</feature>
<evidence type="ECO:0000313" key="2">
    <source>
        <dbReference type="EMBL" id="KAK7575529.1"/>
    </source>
</evidence>
<proteinExistence type="predicted"/>
<protein>
    <recommendedName>
        <fullName evidence="5">Transposase domain-containing protein</fullName>
    </recommendedName>
</protein>
<dbReference type="PANTHER" id="PTHR33053">
    <property type="entry name" value="PROTEIN, PUTATIVE-RELATED"/>
    <property type="match status" value="1"/>
</dbReference>
<feature type="region of interest" description="Disordered" evidence="1">
    <location>
        <begin position="630"/>
        <end position="653"/>
    </location>
</feature>
<evidence type="ECO:0000256" key="1">
    <source>
        <dbReference type="SAM" id="MobiDB-lite"/>
    </source>
</evidence>
<accession>A0AAN9T7I7</accession>
<reference evidence="2 4" key="1">
    <citation type="submission" date="2024-03" db="EMBL/GenBank/DDBJ databases">
        <title>Adaptation during the transition from Ophiocordyceps entomopathogen to insect associate is accompanied by gene loss and intensified selection.</title>
        <authorList>
            <person name="Ward C.M."/>
            <person name="Onetto C.A."/>
            <person name="Borneman A.R."/>
        </authorList>
    </citation>
    <scope>NUCLEOTIDE SEQUENCE [LARGE SCALE GENOMIC DNA]</scope>
    <source>
        <strain evidence="2">AWRI1</strain>
        <tissue evidence="2">Single Adult Female</tissue>
    </source>
</reference>
<dbReference type="EMBL" id="JBBCAQ010000036">
    <property type="protein sequence ID" value="KAK7575529.1"/>
    <property type="molecule type" value="Genomic_DNA"/>
</dbReference>